<evidence type="ECO:0000313" key="5">
    <source>
        <dbReference type="EMBL" id="PAA56296.1"/>
    </source>
</evidence>
<proteinExistence type="predicted"/>
<evidence type="ECO:0000313" key="6">
    <source>
        <dbReference type="Proteomes" id="UP000215902"/>
    </source>
</evidence>
<dbReference type="SMART" id="SM00054">
    <property type="entry name" value="EFh"/>
    <property type="match status" value="4"/>
</dbReference>
<name>A0A267E4E0_9PLAT</name>
<dbReference type="GO" id="GO:0016460">
    <property type="term" value="C:myosin II complex"/>
    <property type="evidence" value="ECO:0007669"/>
    <property type="project" value="TreeGrafter"/>
</dbReference>
<dbReference type="InterPro" id="IPR050230">
    <property type="entry name" value="CALM/Myosin/TropC-like"/>
</dbReference>
<dbReference type="SUPFAM" id="SSF47473">
    <property type="entry name" value="EF-hand"/>
    <property type="match status" value="1"/>
</dbReference>
<evidence type="ECO:0000259" key="4">
    <source>
        <dbReference type="PROSITE" id="PS50222"/>
    </source>
</evidence>
<dbReference type="PANTHER" id="PTHR23048">
    <property type="entry name" value="MYOSIN LIGHT CHAIN 1, 3"/>
    <property type="match status" value="1"/>
</dbReference>
<dbReference type="EMBL" id="NIVC01002640">
    <property type="protein sequence ID" value="PAA56296.1"/>
    <property type="molecule type" value="Genomic_DNA"/>
</dbReference>
<keyword evidence="6" id="KW-1185">Reference proteome</keyword>
<dbReference type="InterPro" id="IPR002048">
    <property type="entry name" value="EF_hand_dom"/>
</dbReference>
<organism evidence="5 6">
    <name type="scientific">Macrostomum lignano</name>
    <dbReference type="NCBI Taxonomy" id="282301"/>
    <lineage>
        <taxon>Eukaryota</taxon>
        <taxon>Metazoa</taxon>
        <taxon>Spiralia</taxon>
        <taxon>Lophotrochozoa</taxon>
        <taxon>Platyhelminthes</taxon>
        <taxon>Rhabditophora</taxon>
        <taxon>Macrostomorpha</taxon>
        <taxon>Macrostomida</taxon>
        <taxon>Macrostomidae</taxon>
        <taxon>Macrostomum</taxon>
    </lineage>
</organism>
<dbReference type="AlphaFoldDB" id="A0A267E4E0"/>
<feature type="domain" description="EF-hand" evidence="4">
    <location>
        <begin position="104"/>
        <end position="139"/>
    </location>
</feature>
<dbReference type="OrthoDB" id="26525at2759"/>
<keyword evidence="2" id="KW-0106">Calcium</keyword>
<evidence type="ECO:0000256" key="3">
    <source>
        <dbReference type="SAM" id="MobiDB-lite"/>
    </source>
</evidence>
<feature type="region of interest" description="Disordered" evidence="3">
    <location>
        <begin position="1"/>
        <end position="101"/>
    </location>
</feature>
<evidence type="ECO:0000256" key="2">
    <source>
        <dbReference type="ARBA" id="ARBA00022837"/>
    </source>
</evidence>
<keyword evidence="1" id="KW-0677">Repeat</keyword>
<dbReference type="PANTHER" id="PTHR23048:SF0">
    <property type="entry name" value="CALMODULIN LIKE 3"/>
    <property type="match status" value="1"/>
</dbReference>
<accession>A0A267E4E0</accession>
<dbReference type="Proteomes" id="UP000215902">
    <property type="component" value="Unassembled WGS sequence"/>
</dbReference>
<feature type="non-terminal residue" evidence="5">
    <location>
        <position position="1"/>
    </location>
</feature>
<dbReference type="GO" id="GO:0005509">
    <property type="term" value="F:calcium ion binding"/>
    <property type="evidence" value="ECO:0007669"/>
    <property type="project" value="InterPro"/>
</dbReference>
<feature type="domain" description="EF-hand" evidence="4">
    <location>
        <begin position="181"/>
        <end position="216"/>
    </location>
</feature>
<feature type="domain" description="EF-hand" evidence="4">
    <location>
        <begin position="140"/>
        <end position="175"/>
    </location>
</feature>
<dbReference type="Pfam" id="PF13499">
    <property type="entry name" value="EF-hand_7"/>
    <property type="match status" value="2"/>
</dbReference>
<dbReference type="PROSITE" id="PS00018">
    <property type="entry name" value="EF_HAND_1"/>
    <property type="match status" value="4"/>
</dbReference>
<feature type="compositionally biased region" description="Polar residues" evidence="3">
    <location>
        <begin position="24"/>
        <end position="34"/>
    </location>
</feature>
<evidence type="ECO:0000256" key="1">
    <source>
        <dbReference type="ARBA" id="ARBA00022737"/>
    </source>
</evidence>
<gene>
    <name evidence="5" type="ORF">BOX15_Mlig000719g2</name>
</gene>
<dbReference type="STRING" id="282301.A0A267E4E0"/>
<feature type="compositionally biased region" description="Low complexity" evidence="3">
    <location>
        <begin position="71"/>
        <end position="82"/>
    </location>
</feature>
<sequence>LQPSAAGESCELLTSSRPPAHPASMSSRGSTKQPPATVAKGVNSNSGAGAASSSSSSLANCSRSQRNQSPGSAASANGGAASVEEQQRQQHPEFANGDNYFSPHQMKALKEAFNFFDIDHDGRITAGELHKVLKFLGTKVTENEVKMMIADVDSDGNGTVEFNEFLKMMKKYYRKNAHCHTEDADMWEAFKAFDHNGDNYIDFAEIKKTMHFLGEEVSDEDVQSMINEADADNDGRINFEEFKKMMLVMQQRGENHC</sequence>
<dbReference type="FunFam" id="1.10.238.10:FF:000178">
    <property type="entry name" value="Calmodulin-2 A"/>
    <property type="match status" value="1"/>
</dbReference>
<dbReference type="CDD" id="cd00051">
    <property type="entry name" value="EFh"/>
    <property type="match status" value="2"/>
</dbReference>
<reference evidence="5 6" key="1">
    <citation type="submission" date="2017-06" db="EMBL/GenBank/DDBJ databases">
        <title>A platform for efficient transgenesis in Macrostomum lignano, a flatworm model organism for stem cell research.</title>
        <authorList>
            <person name="Berezikov E."/>
        </authorList>
    </citation>
    <scope>NUCLEOTIDE SEQUENCE [LARGE SCALE GENOMIC DNA]</scope>
    <source>
        <strain evidence="5">DV1</strain>
        <tissue evidence="5">Whole organism</tissue>
    </source>
</reference>
<dbReference type="InterPro" id="IPR018247">
    <property type="entry name" value="EF_Hand_1_Ca_BS"/>
</dbReference>
<dbReference type="Gene3D" id="1.10.238.10">
    <property type="entry name" value="EF-hand"/>
    <property type="match status" value="2"/>
</dbReference>
<dbReference type="InterPro" id="IPR011992">
    <property type="entry name" value="EF-hand-dom_pair"/>
</dbReference>
<comment type="caution">
    <text evidence="5">The sequence shown here is derived from an EMBL/GenBank/DDBJ whole genome shotgun (WGS) entry which is preliminary data.</text>
</comment>
<feature type="domain" description="EF-hand" evidence="4">
    <location>
        <begin position="217"/>
        <end position="252"/>
    </location>
</feature>
<dbReference type="PROSITE" id="PS50222">
    <property type="entry name" value="EF_HAND_2"/>
    <property type="match status" value="4"/>
</dbReference>
<protein>
    <recommendedName>
        <fullName evidence="4">EF-hand domain-containing protein</fullName>
    </recommendedName>
</protein>
<feature type="compositionally biased region" description="Low complexity" evidence="3">
    <location>
        <begin position="39"/>
        <end position="64"/>
    </location>
</feature>